<evidence type="ECO:0000259" key="6">
    <source>
        <dbReference type="Pfam" id="PF14766"/>
    </source>
</evidence>
<comment type="subcellular location">
    <subcellularLocation>
        <location evidence="1">Nucleus</location>
    </subcellularLocation>
</comment>
<keyword evidence="5" id="KW-0539">Nucleus</keyword>
<dbReference type="Pfam" id="PF14768">
    <property type="entry name" value="RPA_interact_C"/>
    <property type="match status" value="1"/>
</dbReference>
<dbReference type="InterPro" id="IPR028159">
    <property type="entry name" value="RPA_interact_C_dom"/>
</dbReference>
<dbReference type="InterPro" id="IPR028158">
    <property type="entry name" value="RPA_interact_N_dom"/>
</dbReference>
<reference evidence="8 9" key="1">
    <citation type="submission" date="2023-09" db="EMBL/GenBank/DDBJ databases">
        <title>Nesidiocoris tenuis whole genome shotgun sequence.</title>
        <authorList>
            <person name="Shibata T."/>
            <person name="Shimoda M."/>
            <person name="Kobayashi T."/>
            <person name="Uehara T."/>
        </authorList>
    </citation>
    <scope>NUCLEOTIDE SEQUENCE [LARGE SCALE GENOMIC DNA]</scope>
    <source>
        <strain evidence="8 9">Japan</strain>
    </source>
</reference>
<sequence length="211" mass="24519">MYHNGAVDVLISPAMDSKIKKRCASYKRRNESPNFKDVLRERCQSRIRARRRALLDEFRHGSNQENIRDALASIVREEMRLLREGGPDLLDVEETYEDYADDNEDERILAEYYSVLEEEEAELFEELQNEVICPLCERSSLTEENGRPVCRKCETVFPPATLARLRESLELNINRHNFSCSDRLQFAVISEKIASGLYQVCETCGLFELIM</sequence>
<evidence type="ECO:0000256" key="3">
    <source>
        <dbReference type="ARBA" id="ARBA00022771"/>
    </source>
</evidence>
<evidence type="ECO:0008006" key="10">
    <source>
        <dbReference type="Google" id="ProtNLM"/>
    </source>
</evidence>
<name>A0ABN7AYG7_9HEMI</name>
<organism evidence="8 9">
    <name type="scientific">Nesidiocoris tenuis</name>
    <dbReference type="NCBI Taxonomy" id="355587"/>
    <lineage>
        <taxon>Eukaryota</taxon>
        <taxon>Metazoa</taxon>
        <taxon>Ecdysozoa</taxon>
        <taxon>Arthropoda</taxon>
        <taxon>Hexapoda</taxon>
        <taxon>Insecta</taxon>
        <taxon>Pterygota</taxon>
        <taxon>Neoptera</taxon>
        <taxon>Paraneoptera</taxon>
        <taxon>Hemiptera</taxon>
        <taxon>Heteroptera</taxon>
        <taxon>Panheteroptera</taxon>
        <taxon>Cimicomorpha</taxon>
        <taxon>Miridae</taxon>
        <taxon>Dicyphina</taxon>
        <taxon>Nesidiocoris</taxon>
    </lineage>
</organism>
<proteinExistence type="predicted"/>
<feature type="domain" description="RPA-interacting protein N-terminal" evidence="6">
    <location>
        <begin position="22"/>
        <end position="60"/>
    </location>
</feature>
<dbReference type="PANTHER" id="PTHR31742:SF1">
    <property type="entry name" value="RPA-INTERACTING PROTEIN"/>
    <property type="match status" value="1"/>
</dbReference>
<evidence type="ECO:0000313" key="8">
    <source>
        <dbReference type="EMBL" id="BES97220.1"/>
    </source>
</evidence>
<evidence type="ECO:0000313" key="9">
    <source>
        <dbReference type="Proteomes" id="UP001307889"/>
    </source>
</evidence>
<evidence type="ECO:0000256" key="5">
    <source>
        <dbReference type="ARBA" id="ARBA00023242"/>
    </source>
</evidence>
<accession>A0ABN7AYG7</accession>
<dbReference type="Pfam" id="PF14766">
    <property type="entry name" value="RPA_interact_N"/>
    <property type="match status" value="1"/>
</dbReference>
<evidence type="ECO:0000256" key="2">
    <source>
        <dbReference type="ARBA" id="ARBA00022723"/>
    </source>
</evidence>
<keyword evidence="2" id="KW-0479">Metal-binding</keyword>
<gene>
    <name evidence="8" type="ORF">NTJ_10034</name>
</gene>
<dbReference type="Proteomes" id="UP001307889">
    <property type="component" value="Chromosome 8"/>
</dbReference>
<feature type="domain" description="RPA-interacting protein C-terminal" evidence="7">
    <location>
        <begin position="132"/>
        <end position="208"/>
    </location>
</feature>
<evidence type="ECO:0000259" key="7">
    <source>
        <dbReference type="Pfam" id="PF14768"/>
    </source>
</evidence>
<dbReference type="PANTHER" id="PTHR31742">
    <property type="entry name" value="RPA-INTERACTING PROTEIN RPAIN"/>
    <property type="match status" value="1"/>
</dbReference>
<evidence type="ECO:0000256" key="4">
    <source>
        <dbReference type="ARBA" id="ARBA00022833"/>
    </source>
</evidence>
<protein>
    <recommendedName>
        <fullName evidence="10">RPA-interacting protein C-terminal domain-containing protein</fullName>
    </recommendedName>
</protein>
<keyword evidence="9" id="KW-1185">Reference proteome</keyword>
<keyword evidence="4" id="KW-0862">Zinc</keyword>
<keyword evidence="3" id="KW-0863">Zinc-finger</keyword>
<dbReference type="InterPro" id="IPR028156">
    <property type="entry name" value="RIP"/>
</dbReference>
<evidence type="ECO:0000256" key="1">
    <source>
        <dbReference type="ARBA" id="ARBA00004123"/>
    </source>
</evidence>
<dbReference type="EMBL" id="AP028916">
    <property type="protein sequence ID" value="BES97220.1"/>
    <property type="molecule type" value="Genomic_DNA"/>
</dbReference>